<sequence>MVGLRVRDAHLSTGQSWATSLFRLTLNTAHLHRSARALGLEDGFPIRGPSRGAVLLTSAMVTVADLIVAVAVASSTAGSQVAHHQPTQPKGRLRREGGGGGGGGRVTPDGRRKCLHTVQSPTVVRG</sequence>
<keyword evidence="3" id="KW-1185">Reference proteome</keyword>
<feature type="compositionally biased region" description="Polar residues" evidence="1">
    <location>
        <begin position="117"/>
        <end position="126"/>
    </location>
</feature>
<organism evidence="2 3">
    <name type="scientific">Myodes glareolus</name>
    <name type="common">Bank vole</name>
    <name type="synonym">Clethrionomys glareolus</name>
    <dbReference type="NCBI Taxonomy" id="447135"/>
    <lineage>
        <taxon>Eukaryota</taxon>
        <taxon>Metazoa</taxon>
        <taxon>Chordata</taxon>
        <taxon>Craniata</taxon>
        <taxon>Vertebrata</taxon>
        <taxon>Euteleostomi</taxon>
        <taxon>Mammalia</taxon>
        <taxon>Eutheria</taxon>
        <taxon>Euarchontoglires</taxon>
        <taxon>Glires</taxon>
        <taxon>Rodentia</taxon>
        <taxon>Myomorpha</taxon>
        <taxon>Muroidea</taxon>
        <taxon>Cricetidae</taxon>
        <taxon>Arvicolinae</taxon>
        <taxon>Myodes</taxon>
    </lineage>
</organism>
<dbReference type="AlphaFoldDB" id="A0AAW0H5X8"/>
<dbReference type="EMBL" id="JBBHLL010000981">
    <property type="protein sequence ID" value="KAK7796866.1"/>
    <property type="molecule type" value="Genomic_DNA"/>
</dbReference>
<proteinExistence type="predicted"/>
<name>A0AAW0H5X8_MYOGA</name>
<evidence type="ECO:0000313" key="2">
    <source>
        <dbReference type="EMBL" id="KAK7796866.1"/>
    </source>
</evidence>
<protein>
    <submittedName>
        <fullName evidence="2">Uncharacterized protein</fullName>
    </submittedName>
</protein>
<reference evidence="2 3" key="1">
    <citation type="journal article" date="2023" name="bioRxiv">
        <title>Conserved and derived expression patterns and positive selection on dental genes reveal complex evolutionary context of ever-growing rodent molars.</title>
        <authorList>
            <person name="Calamari Z.T."/>
            <person name="Song A."/>
            <person name="Cohen E."/>
            <person name="Akter M."/>
            <person name="Roy R.D."/>
            <person name="Hallikas O."/>
            <person name="Christensen M.M."/>
            <person name="Li P."/>
            <person name="Marangoni P."/>
            <person name="Jernvall J."/>
            <person name="Klein O.D."/>
        </authorList>
    </citation>
    <scope>NUCLEOTIDE SEQUENCE [LARGE SCALE GENOMIC DNA]</scope>
    <source>
        <strain evidence="2">V071</strain>
    </source>
</reference>
<evidence type="ECO:0000313" key="3">
    <source>
        <dbReference type="Proteomes" id="UP001488838"/>
    </source>
</evidence>
<accession>A0AAW0H5X8</accession>
<dbReference type="Proteomes" id="UP001488838">
    <property type="component" value="Unassembled WGS sequence"/>
</dbReference>
<gene>
    <name evidence="2" type="ORF">U0070_021149</name>
</gene>
<comment type="caution">
    <text evidence="2">The sequence shown here is derived from an EMBL/GenBank/DDBJ whole genome shotgun (WGS) entry which is preliminary data.</text>
</comment>
<feature type="region of interest" description="Disordered" evidence="1">
    <location>
        <begin position="75"/>
        <end position="126"/>
    </location>
</feature>
<evidence type="ECO:0000256" key="1">
    <source>
        <dbReference type="SAM" id="MobiDB-lite"/>
    </source>
</evidence>